<keyword evidence="5" id="KW-0067">ATP-binding</keyword>
<dbReference type="Pfam" id="PF13087">
    <property type="entry name" value="AAA_12"/>
    <property type="match status" value="1"/>
</dbReference>
<dbReference type="GeneID" id="20041421"/>
<comment type="similarity">
    <text evidence="1">Belongs to the DNA2/NAM7 helicase family.</text>
</comment>
<dbReference type="Gene3D" id="3.40.50.300">
    <property type="entry name" value="P-loop containing nucleotide triphosphate hydrolases"/>
    <property type="match status" value="2"/>
</dbReference>
<name>A0A076FFX0_9VIRU</name>
<dbReference type="GO" id="GO:0043139">
    <property type="term" value="F:5'-3' DNA helicase activity"/>
    <property type="evidence" value="ECO:0007669"/>
    <property type="project" value="TreeGrafter"/>
</dbReference>
<dbReference type="KEGG" id="vg:20041421"/>
<evidence type="ECO:0000256" key="2">
    <source>
        <dbReference type="ARBA" id="ARBA00022741"/>
    </source>
</evidence>
<dbReference type="InterPro" id="IPR050534">
    <property type="entry name" value="Coronavir_polyprotein_1ab"/>
</dbReference>
<dbReference type="PANTHER" id="PTHR43788">
    <property type="entry name" value="DNA2/NAM7 HELICASE FAMILY MEMBER"/>
    <property type="match status" value="1"/>
</dbReference>
<evidence type="ECO:0000256" key="5">
    <source>
        <dbReference type="ARBA" id="ARBA00022840"/>
    </source>
</evidence>
<dbReference type="GO" id="GO:0016787">
    <property type="term" value="F:hydrolase activity"/>
    <property type="evidence" value="ECO:0007669"/>
    <property type="project" value="UniProtKB-KW"/>
</dbReference>
<feature type="domain" description="DNA2/NAM7 helicase helicase" evidence="6">
    <location>
        <begin position="216"/>
        <end position="482"/>
    </location>
</feature>
<evidence type="ECO:0000259" key="7">
    <source>
        <dbReference type="Pfam" id="PF13087"/>
    </source>
</evidence>
<keyword evidence="2" id="KW-0547">Nucleotide-binding</keyword>
<evidence type="ECO:0000256" key="4">
    <source>
        <dbReference type="ARBA" id="ARBA00022806"/>
    </source>
</evidence>
<dbReference type="RefSeq" id="YP_009052385.1">
    <property type="nucleotide sequence ID" value="NC_024697.1"/>
</dbReference>
<evidence type="ECO:0000259" key="6">
    <source>
        <dbReference type="Pfam" id="PF13086"/>
    </source>
</evidence>
<dbReference type="EMBL" id="KJ645900">
    <property type="protein sequence ID" value="AII17174.1"/>
    <property type="molecule type" value="Genomic_DNA"/>
</dbReference>
<gene>
    <name evidence="8" type="ORF">AaV_311</name>
</gene>
<accession>A0A076FFX0</accession>
<evidence type="ECO:0000313" key="8">
    <source>
        <dbReference type="EMBL" id="AII17174.1"/>
    </source>
</evidence>
<evidence type="ECO:0000313" key="9">
    <source>
        <dbReference type="Proteomes" id="UP000028667"/>
    </source>
</evidence>
<dbReference type="SUPFAM" id="SSF52540">
    <property type="entry name" value="P-loop containing nucleoside triphosphate hydrolases"/>
    <property type="match status" value="1"/>
</dbReference>
<proteinExistence type="inferred from homology"/>
<reference evidence="8 9" key="1">
    <citation type="journal article" date="2014" name="Virology">
        <title>Genome of brown tide virus (AaV), the little giant of the Megaviridae, elucidates NCLDV genome expansion and host-virus coevolution.</title>
        <authorList>
            <person name="Moniruzzaman M."/>
            <person name="LeCleir G.R."/>
            <person name="Brown C.M."/>
            <person name="Gobler C.J."/>
            <person name="Bidle K.D."/>
            <person name="Wilson W.H."/>
            <person name="Wilhelm S.W."/>
        </authorList>
    </citation>
    <scope>NUCLEOTIDE SEQUENCE [LARGE SCALE GENOMIC DNA]</scope>
    <source>
        <strain evidence="8">BtV-01</strain>
    </source>
</reference>
<evidence type="ECO:0000256" key="1">
    <source>
        <dbReference type="ARBA" id="ARBA00007913"/>
    </source>
</evidence>
<sequence length="680" mass="79359">MICAYSKKQITNAATAADGFTYEKSVIFNYVRKFGKSPLTKENLTIEDILCEDDKEDTVNTNILDKIRVDLNEFIDVLKQHQNFKNFDENVKVFIDKDKKVSVIFEEVSDKNKSIEFHLKHELRAAFIVLKGINGYFRFENQRLFAPKQSMIFLNKKLEIDEIEIIRYSSYTNESEIKKWVDTLFIDEVVSKPLRLLLGLGKENEKLFDKKIDIYHLNEEQKKVIDEMQELNIVEGPPGTGKTTVISSAVNYIDSQNFDKKHYTVILSEKNKAIRAVIEKFKTEQYFKVLAFGASEQLDDVVEQYQIEKKIYNHPNIQSIYFQMNSILNEFNKNLKKLKKISYKYIDRKIHRQFGWDIDFINYNIRTSTLYRNTKQICFEIIDYLYELKEKYKTFESNFEYSLERTKEIVANDCSIILSTFGSLNKVIKFIKDQNEKRVSLSVIVDEASTVNTWDVLYLEKEIQEIGEFTNLILIGDTKQLPVYFPSNDNQSKESIMDVALKFNDPIQLKTSYRCPLKIIDIMNKLYYKNTLISGKKDEKDSISFIHSEGVEEEESEEEANEILKIIMKFIKIDKEILILSPYKKQVALIQNKIDKIGFANVFVMTLDKSQGNEADIVILSLVKTIPTNFLDAKRSNVMISRTKEKLIVLGNRQNCLKSSNQTLKILARNKGFENLKEKS</sequence>
<dbReference type="InterPro" id="IPR041679">
    <property type="entry name" value="DNA2/NAM7-like_C"/>
</dbReference>
<keyword evidence="4 8" id="KW-0347">Helicase</keyword>
<dbReference type="InterPro" id="IPR047187">
    <property type="entry name" value="SF1_C_Upf1"/>
</dbReference>
<dbReference type="Pfam" id="PF13086">
    <property type="entry name" value="AAA_11"/>
    <property type="match status" value="1"/>
</dbReference>
<keyword evidence="3" id="KW-0378">Hydrolase</keyword>
<dbReference type="InterPro" id="IPR027417">
    <property type="entry name" value="P-loop_NTPase"/>
</dbReference>
<feature type="domain" description="DNA2/NAM7 helicase-like C-terminal" evidence="7">
    <location>
        <begin position="500"/>
        <end position="653"/>
    </location>
</feature>
<dbReference type="PANTHER" id="PTHR43788:SF16">
    <property type="entry name" value="HELICASE WITH ZINC FINGER 2"/>
    <property type="match status" value="1"/>
</dbReference>
<organism evidence="8 9">
    <name type="scientific">Aureococcus anophagefferens virus</name>
    <dbReference type="NCBI Taxonomy" id="1474867"/>
    <lineage>
        <taxon>Viruses</taxon>
        <taxon>Varidnaviria</taxon>
        <taxon>Bamfordvirae</taxon>
        <taxon>Nucleocytoviricota</taxon>
        <taxon>Megaviricetes</taxon>
        <taxon>Imitervirales</taxon>
        <taxon>Schizomimiviridae</taxon>
        <taxon>Kratosvirus</taxon>
        <taxon>Kratosvirus quantuckense</taxon>
    </lineage>
</organism>
<dbReference type="CDD" id="cd18808">
    <property type="entry name" value="SF1_C_Upf1"/>
    <property type="match status" value="1"/>
</dbReference>
<protein>
    <submittedName>
        <fullName evidence="8">Putative superfamily I helicase</fullName>
    </submittedName>
</protein>
<keyword evidence="9" id="KW-1185">Reference proteome</keyword>
<evidence type="ECO:0000256" key="3">
    <source>
        <dbReference type="ARBA" id="ARBA00022801"/>
    </source>
</evidence>
<dbReference type="InterPro" id="IPR041677">
    <property type="entry name" value="DNA2/NAM7_AAA_11"/>
</dbReference>
<dbReference type="GO" id="GO:0005524">
    <property type="term" value="F:ATP binding"/>
    <property type="evidence" value="ECO:0007669"/>
    <property type="project" value="UniProtKB-KW"/>
</dbReference>
<dbReference type="Proteomes" id="UP000028667">
    <property type="component" value="Segment"/>
</dbReference>
<dbReference type="Gene3D" id="3.30.40.10">
    <property type="entry name" value="Zinc/RING finger domain, C3HC4 (zinc finger)"/>
    <property type="match status" value="1"/>
</dbReference>
<dbReference type="InterPro" id="IPR013083">
    <property type="entry name" value="Znf_RING/FYVE/PHD"/>
</dbReference>
<dbReference type="SUPFAM" id="SSF57850">
    <property type="entry name" value="RING/U-box"/>
    <property type="match status" value="1"/>
</dbReference>